<name>A0A2P5DDI2_TREOI</name>
<dbReference type="InParanoid" id="A0A2P5DDI2"/>
<evidence type="ECO:0000313" key="1">
    <source>
        <dbReference type="EMBL" id="PON71365.1"/>
    </source>
</evidence>
<evidence type="ECO:0000313" key="2">
    <source>
        <dbReference type="Proteomes" id="UP000237000"/>
    </source>
</evidence>
<dbReference type="Proteomes" id="UP000237000">
    <property type="component" value="Unassembled WGS sequence"/>
</dbReference>
<reference evidence="2" key="1">
    <citation type="submission" date="2016-06" db="EMBL/GenBank/DDBJ databases">
        <title>Parallel loss of symbiosis genes in relatives of nitrogen-fixing non-legume Parasponia.</title>
        <authorList>
            <person name="Van Velzen R."/>
            <person name="Holmer R."/>
            <person name="Bu F."/>
            <person name="Rutten L."/>
            <person name="Van Zeijl A."/>
            <person name="Liu W."/>
            <person name="Santuari L."/>
            <person name="Cao Q."/>
            <person name="Sharma T."/>
            <person name="Shen D."/>
            <person name="Roswanjaya Y."/>
            <person name="Wardhani T."/>
            <person name="Kalhor M.S."/>
            <person name="Jansen J."/>
            <person name="Van den Hoogen J."/>
            <person name="Gungor B."/>
            <person name="Hartog M."/>
            <person name="Hontelez J."/>
            <person name="Verver J."/>
            <person name="Yang W.-C."/>
            <person name="Schijlen E."/>
            <person name="Repin R."/>
            <person name="Schilthuizen M."/>
            <person name="Schranz E."/>
            <person name="Heidstra R."/>
            <person name="Miyata K."/>
            <person name="Fedorova E."/>
            <person name="Kohlen W."/>
            <person name="Bisseling T."/>
            <person name="Smit S."/>
            <person name="Geurts R."/>
        </authorList>
    </citation>
    <scope>NUCLEOTIDE SEQUENCE [LARGE SCALE GENOMIC DNA]</scope>
    <source>
        <strain evidence="2">cv. RG33-2</strain>
    </source>
</reference>
<dbReference type="EMBL" id="JXTC01000277">
    <property type="protein sequence ID" value="PON71365.1"/>
    <property type="molecule type" value="Genomic_DNA"/>
</dbReference>
<sequence length="135" mass="15097">MAPEAAAKERRKHTKLRNWSPNHFLVRLPISFWAMCISTGKYTTIGQYPMAPISASMSVKKGSAKATTVTITTKRVLQVSLKRFILNNVILLLPNKIRPMGCSQVMNPESGHFLLAQNSTTRKTGWISTCMSYNP</sequence>
<protein>
    <submittedName>
        <fullName evidence="1">Uncharacterized protein</fullName>
    </submittedName>
</protein>
<dbReference type="AlphaFoldDB" id="A0A2P5DDI2"/>
<accession>A0A2P5DDI2</accession>
<comment type="caution">
    <text evidence="1">The sequence shown here is derived from an EMBL/GenBank/DDBJ whole genome shotgun (WGS) entry which is preliminary data.</text>
</comment>
<proteinExistence type="predicted"/>
<keyword evidence="2" id="KW-1185">Reference proteome</keyword>
<organism evidence="1 2">
    <name type="scientific">Trema orientale</name>
    <name type="common">Charcoal tree</name>
    <name type="synonym">Celtis orientalis</name>
    <dbReference type="NCBI Taxonomy" id="63057"/>
    <lineage>
        <taxon>Eukaryota</taxon>
        <taxon>Viridiplantae</taxon>
        <taxon>Streptophyta</taxon>
        <taxon>Embryophyta</taxon>
        <taxon>Tracheophyta</taxon>
        <taxon>Spermatophyta</taxon>
        <taxon>Magnoliopsida</taxon>
        <taxon>eudicotyledons</taxon>
        <taxon>Gunneridae</taxon>
        <taxon>Pentapetalae</taxon>
        <taxon>rosids</taxon>
        <taxon>fabids</taxon>
        <taxon>Rosales</taxon>
        <taxon>Cannabaceae</taxon>
        <taxon>Trema</taxon>
    </lineage>
</organism>
<dbReference type="OrthoDB" id="10287884at2759"/>
<gene>
    <name evidence="1" type="ORF">TorRG33x02_254320</name>
</gene>